<dbReference type="Gene3D" id="1.10.15.40">
    <property type="entry name" value="Electron transport complex subunit B, putative Fe-S cluster"/>
    <property type="match status" value="1"/>
</dbReference>
<keyword evidence="6" id="KW-0677">Repeat</keyword>
<accession>A0A520MI97</accession>
<dbReference type="PANTHER" id="PTHR42859">
    <property type="entry name" value="OXIDOREDUCTASE"/>
    <property type="match status" value="1"/>
</dbReference>
<organism evidence="14 15">
    <name type="scientific">SAR86 cluster bacterium</name>
    <dbReference type="NCBI Taxonomy" id="2030880"/>
    <lineage>
        <taxon>Bacteria</taxon>
        <taxon>Pseudomonadati</taxon>
        <taxon>Pseudomonadota</taxon>
        <taxon>Gammaproteobacteria</taxon>
        <taxon>SAR86 cluster</taxon>
    </lineage>
</organism>
<dbReference type="PROSITE" id="PS00198">
    <property type="entry name" value="4FE4S_FER_1"/>
    <property type="match status" value="2"/>
</dbReference>
<keyword evidence="3" id="KW-0004">4Fe-4S</keyword>
<keyword evidence="4" id="KW-0997">Cell inner membrane</keyword>
<dbReference type="InterPro" id="IPR017896">
    <property type="entry name" value="4Fe4S_Fe-S-bd"/>
</dbReference>
<dbReference type="InterPro" id="IPR017900">
    <property type="entry name" value="4Fe4S_Fe_S_CS"/>
</dbReference>
<evidence type="ECO:0000256" key="2">
    <source>
        <dbReference type="ARBA" id="ARBA00022475"/>
    </source>
</evidence>
<keyword evidence="2" id="KW-1003">Cell membrane</keyword>
<dbReference type="SUPFAM" id="SSF54862">
    <property type="entry name" value="4Fe-4S ferredoxins"/>
    <property type="match status" value="1"/>
</dbReference>
<feature type="domain" description="4Fe-4S ferredoxin-type" evidence="12">
    <location>
        <begin position="103"/>
        <end position="132"/>
    </location>
</feature>
<keyword evidence="1" id="KW-0813">Transport</keyword>
<evidence type="ECO:0000259" key="13">
    <source>
        <dbReference type="PROSITE" id="PS51656"/>
    </source>
</evidence>
<evidence type="ECO:0000256" key="1">
    <source>
        <dbReference type="ARBA" id="ARBA00022448"/>
    </source>
</evidence>
<dbReference type="InterPro" id="IPR010207">
    <property type="entry name" value="Elect_transpt_cplx_RnfB/RsxB"/>
</dbReference>
<dbReference type="Gene3D" id="3.30.70.20">
    <property type="match status" value="2"/>
</dbReference>
<keyword evidence="11" id="KW-0472">Membrane</keyword>
<dbReference type="NCBIfam" id="TIGR01944">
    <property type="entry name" value="rnfB"/>
    <property type="match status" value="1"/>
</dbReference>
<evidence type="ECO:0000313" key="15">
    <source>
        <dbReference type="Proteomes" id="UP000315782"/>
    </source>
</evidence>
<proteinExistence type="predicted"/>
<evidence type="ECO:0000256" key="9">
    <source>
        <dbReference type="ARBA" id="ARBA00023004"/>
    </source>
</evidence>
<feature type="domain" description="4Fe-4S ferredoxin-type" evidence="12">
    <location>
        <begin position="73"/>
        <end position="102"/>
    </location>
</feature>
<evidence type="ECO:0000313" key="14">
    <source>
        <dbReference type="EMBL" id="RZO20958.1"/>
    </source>
</evidence>
<dbReference type="AlphaFoldDB" id="A0A520MI97"/>
<keyword evidence="8" id="KW-0249">Electron transport</keyword>
<keyword evidence="5" id="KW-0479">Metal-binding</keyword>
<evidence type="ECO:0000256" key="5">
    <source>
        <dbReference type="ARBA" id="ARBA00022723"/>
    </source>
</evidence>
<feature type="domain" description="4Fe-4S" evidence="13">
    <location>
        <begin position="1"/>
        <end position="57"/>
    </location>
</feature>
<evidence type="ECO:0000256" key="8">
    <source>
        <dbReference type="ARBA" id="ARBA00022982"/>
    </source>
</evidence>
<dbReference type="PROSITE" id="PS51656">
    <property type="entry name" value="4FE4S"/>
    <property type="match status" value="1"/>
</dbReference>
<dbReference type="GO" id="GO:0009055">
    <property type="term" value="F:electron transfer activity"/>
    <property type="evidence" value="ECO:0007669"/>
    <property type="project" value="InterPro"/>
</dbReference>
<evidence type="ECO:0000259" key="12">
    <source>
        <dbReference type="PROSITE" id="PS51379"/>
    </source>
</evidence>
<keyword evidence="9" id="KW-0408">Iron</keyword>
<evidence type="ECO:0000256" key="10">
    <source>
        <dbReference type="ARBA" id="ARBA00023014"/>
    </source>
</evidence>
<dbReference type="InterPro" id="IPR050294">
    <property type="entry name" value="RnfB_subfamily"/>
</dbReference>
<sequence length="224" mass="25296">MELINLIHIELPQIQCGRCNTSGCMEYAEAIASGEAHDRCVPGGQKTLNKLNKIVGSYYKKVDMEYGPTINNQKVSIVEEECIGCKKCISACPVDAIVGGMNMMHSVIDDICTGCELCIEPCPVDCIEIIELSDKEILKPRNDSQHFFDNKEFIKTSSKRTKIKNYSTKNLNISEKINLQLKKRDINKLKNLKSMQISIIKSDLEKIHKYENDDIDGFIDKNSD</sequence>
<name>A0A520MI97_9GAMM</name>
<dbReference type="GO" id="GO:0051539">
    <property type="term" value="F:4 iron, 4 sulfur cluster binding"/>
    <property type="evidence" value="ECO:0007669"/>
    <property type="project" value="UniProtKB-KW"/>
</dbReference>
<evidence type="ECO:0000256" key="6">
    <source>
        <dbReference type="ARBA" id="ARBA00022737"/>
    </source>
</evidence>
<dbReference type="PROSITE" id="PS51379">
    <property type="entry name" value="4FE4S_FER_2"/>
    <property type="match status" value="2"/>
</dbReference>
<keyword evidence="10" id="KW-0411">Iron-sulfur</keyword>
<evidence type="ECO:0000256" key="3">
    <source>
        <dbReference type="ARBA" id="ARBA00022485"/>
    </source>
</evidence>
<dbReference type="Pfam" id="PF04060">
    <property type="entry name" value="FeS"/>
    <property type="match status" value="1"/>
</dbReference>
<dbReference type="InterPro" id="IPR007202">
    <property type="entry name" value="4Fe-4S_dom"/>
</dbReference>
<comment type="caution">
    <text evidence="14">The sequence shown here is derived from an EMBL/GenBank/DDBJ whole genome shotgun (WGS) entry which is preliminary data.</text>
</comment>
<evidence type="ECO:0000256" key="4">
    <source>
        <dbReference type="ARBA" id="ARBA00022519"/>
    </source>
</evidence>
<dbReference type="GO" id="GO:0046872">
    <property type="term" value="F:metal ion binding"/>
    <property type="evidence" value="ECO:0007669"/>
    <property type="project" value="UniProtKB-KW"/>
</dbReference>
<reference evidence="14 15" key="1">
    <citation type="submission" date="2019-02" db="EMBL/GenBank/DDBJ databases">
        <title>Prokaryotic population dynamics and viral predation in marine succession experiment using metagenomics: the confinement effect.</title>
        <authorList>
            <person name="Haro-Moreno J.M."/>
            <person name="Rodriguez-Valera F."/>
            <person name="Lopez-Perez M."/>
        </authorList>
    </citation>
    <scope>NUCLEOTIDE SEQUENCE [LARGE SCALE GENOMIC DNA]</scope>
    <source>
        <strain evidence="14">MED-G163</strain>
    </source>
</reference>
<keyword evidence="7" id="KW-1278">Translocase</keyword>
<dbReference type="PANTHER" id="PTHR42859:SF3">
    <property type="entry name" value="ION-TRANSLOCATING OXIDOREDUCTASE COMPLEX SUBUNIT B"/>
    <property type="match status" value="1"/>
</dbReference>
<evidence type="ECO:0000256" key="11">
    <source>
        <dbReference type="ARBA" id="ARBA00023136"/>
    </source>
</evidence>
<dbReference type="Pfam" id="PF14697">
    <property type="entry name" value="Fer4_21"/>
    <property type="match status" value="1"/>
</dbReference>
<dbReference type="Proteomes" id="UP000315782">
    <property type="component" value="Unassembled WGS sequence"/>
</dbReference>
<gene>
    <name evidence="14" type="ORF">EVA96_02335</name>
</gene>
<protein>
    <submittedName>
        <fullName evidence="14">RnfABCDGE type electron transport complex subunit B</fullName>
    </submittedName>
</protein>
<evidence type="ECO:0000256" key="7">
    <source>
        <dbReference type="ARBA" id="ARBA00022967"/>
    </source>
</evidence>
<dbReference type="EMBL" id="SHBI01000011">
    <property type="protein sequence ID" value="RZO20958.1"/>
    <property type="molecule type" value="Genomic_DNA"/>
</dbReference>